<dbReference type="EMBL" id="CAIIXF020000001">
    <property type="protein sequence ID" value="CAH1775296.1"/>
    <property type="molecule type" value="Genomic_DNA"/>
</dbReference>
<dbReference type="GO" id="GO:0005737">
    <property type="term" value="C:cytoplasm"/>
    <property type="evidence" value="ECO:0007669"/>
    <property type="project" value="TreeGrafter"/>
</dbReference>
<dbReference type="AlphaFoldDB" id="A0A8S4N2J3"/>
<dbReference type="GO" id="GO:0006798">
    <property type="term" value="P:polyphosphate catabolic process"/>
    <property type="evidence" value="ECO:0007669"/>
    <property type="project" value="TreeGrafter"/>
</dbReference>
<dbReference type="GO" id="GO:0016791">
    <property type="term" value="F:phosphatase activity"/>
    <property type="evidence" value="ECO:0007669"/>
    <property type="project" value="TreeGrafter"/>
</dbReference>
<protein>
    <recommendedName>
        <fullName evidence="1">Calcineurin-like phosphoesterase domain-containing protein</fullName>
    </recommendedName>
</protein>
<feature type="domain" description="Calcineurin-like phosphoesterase" evidence="1">
    <location>
        <begin position="24"/>
        <end position="155"/>
    </location>
</feature>
<dbReference type="Proteomes" id="UP000749559">
    <property type="component" value="Unassembled WGS sequence"/>
</dbReference>
<dbReference type="Gene3D" id="3.60.21.10">
    <property type="match status" value="1"/>
</dbReference>
<dbReference type="OrthoDB" id="10267127at2759"/>
<reference evidence="2" key="1">
    <citation type="submission" date="2022-03" db="EMBL/GenBank/DDBJ databases">
        <authorList>
            <person name="Martin C."/>
        </authorList>
    </citation>
    <scope>NUCLEOTIDE SEQUENCE</scope>
</reference>
<sequence>MTGTMYAQQMHITLDKDTMESKDVFVVGDVHGCLDELKELLTKANIVEENNDTLKDDVVLIFVGDIVNKGPKTAEVVKYIKDLGPGVYSVRGNHEEKVIKRKWKRKSYCVDLVRGITESSKIDQLTISDVEYLESFPYTISIPHLNSIIVHAGILPSIPLHEQTVVNMTCMRNIVQNSAGAMSGYVETDKGCQWADLWPGPQHVYYGHDARRGKDDVGRPRVQLHQFATGLDTRCVKGGELTGIFLNSKCIHSVKAHHKYSD</sequence>
<dbReference type="PANTHER" id="PTHR42850">
    <property type="entry name" value="METALLOPHOSPHOESTERASE"/>
    <property type="match status" value="1"/>
</dbReference>
<dbReference type="SUPFAM" id="SSF56300">
    <property type="entry name" value="Metallo-dependent phosphatases"/>
    <property type="match status" value="1"/>
</dbReference>
<evidence type="ECO:0000259" key="1">
    <source>
        <dbReference type="Pfam" id="PF00149"/>
    </source>
</evidence>
<evidence type="ECO:0000313" key="2">
    <source>
        <dbReference type="EMBL" id="CAH1775296.1"/>
    </source>
</evidence>
<keyword evidence="3" id="KW-1185">Reference proteome</keyword>
<dbReference type="GO" id="GO:0000298">
    <property type="term" value="F:endopolyphosphatase activity"/>
    <property type="evidence" value="ECO:0007669"/>
    <property type="project" value="TreeGrafter"/>
</dbReference>
<accession>A0A8S4N2J3</accession>
<evidence type="ECO:0000313" key="3">
    <source>
        <dbReference type="Proteomes" id="UP000749559"/>
    </source>
</evidence>
<comment type="caution">
    <text evidence="2">The sequence shown here is derived from an EMBL/GenBank/DDBJ whole genome shotgun (WGS) entry which is preliminary data.</text>
</comment>
<gene>
    <name evidence="2" type="ORF">OFUS_LOCUS2621</name>
</gene>
<dbReference type="InterPro" id="IPR050126">
    <property type="entry name" value="Ap4A_hydrolase"/>
</dbReference>
<dbReference type="Pfam" id="PF00149">
    <property type="entry name" value="Metallophos"/>
    <property type="match status" value="1"/>
</dbReference>
<name>A0A8S4N2J3_OWEFU</name>
<dbReference type="PANTHER" id="PTHR42850:SF4">
    <property type="entry name" value="ZINC-DEPENDENT ENDOPOLYPHOSPHATASE"/>
    <property type="match status" value="1"/>
</dbReference>
<dbReference type="InterPro" id="IPR004843">
    <property type="entry name" value="Calcineurin-like_PHP"/>
</dbReference>
<dbReference type="InterPro" id="IPR029052">
    <property type="entry name" value="Metallo-depent_PP-like"/>
</dbReference>
<organism evidence="2 3">
    <name type="scientific">Owenia fusiformis</name>
    <name type="common">Polychaete worm</name>
    <dbReference type="NCBI Taxonomy" id="6347"/>
    <lineage>
        <taxon>Eukaryota</taxon>
        <taxon>Metazoa</taxon>
        <taxon>Spiralia</taxon>
        <taxon>Lophotrochozoa</taxon>
        <taxon>Annelida</taxon>
        <taxon>Polychaeta</taxon>
        <taxon>Sedentaria</taxon>
        <taxon>Canalipalpata</taxon>
        <taxon>Sabellida</taxon>
        <taxon>Oweniida</taxon>
        <taxon>Oweniidae</taxon>
        <taxon>Owenia</taxon>
    </lineage>
</organism>
<proteinExistence type="predicted"/>